<evidence type="ECO:0000313" key="2">
    <source>
        <dbReference type="EMBL" id="QNE07181.1"/>
    </source>
</evidence>
<sequence>MLSRSRCSASENRLRGCIDALLTMHRMNHSSGLKARGYYGCPSGDGTARRGYATQKPFLSDFFDSEGHSSQISFRWANGTHSSGGVNQGLQFGFDFKRTDNNLEFSGLRLLDSAVEIFQFPLIYTANIPDDAGETEVQVTAVWSPGNITAHNNDNAFADLIAFSDAIYAYSRFSVTRTTRLPYGMSAVTRAMAQFASTNLPYSEQIGGGGIGSVRGYDTNTALGSQGMVLSQEIRSPAFSLFGDEGDFRDQMQLGAFIDYAWLRQPHRIPDTERTEKMLSVGGGVHYLVGRYLDLQLEVGTQLKAPPGSDDRDTRAAIVATVSY</sequence>
<dbReference type="GO" id="GO:0098046">
    <property type="term" value="C:type V protein secretion system complex"/>
    <property type="evidence" value="ECO:0007669"/>
    <property type="project" value="TreeGrafter"/>
</dbReference>
<accession>A0A7G6VZL6</accession>
<dbReference type="EMBL" id="CP060053">
    <property type="protein sequence ID" value="QNE07181.1"/>
    <property type="molecule type" value="Genomic_DNA"/>
</dbReference>
<proteinExistence type="predicted"/>
<dbReference type="PANTHER" id="PTHR34597:SF3">
    <property type="entry name" value="OUTER MEMBRANE TRANSPORTER CDIB"/>
    <property type="match status" value="1"/>
</dbReference>
<dbReference type="Gene3D" id="2.40.160.50">
    <property type="entry name" value="membrane protein fhac: a member of the omp85/tpsb transporter family"/>
    <property type="match status" value="1"/>
</dbReference>
<evidence type="ECO:0000313" key="3">
    <source>
        <dbReference type="Proteomes" id="UP000515297"/>
    </source>
</evidence>
<reference evidence="2 3" key="1">
    <citation type="submission" date="2020-08" db="EMBL/GenBank/DDBJ databases">
        <authorList>
            <person name="Liu G."/>
            <person name="Sun C."/>
        </authorList>
    </citation>
    <scope>NUCLEOTIDE SEQUENCE [LARGE SCALE GENOMIC DNA]</scope>
    <source>
        <strain evidence="2 3">OT19</strain>
        <plasmid evidence="2 3">plas1</plasmid>
    </source>
</reference>
<dbReference type="GO" id="GO:0008320">
    <property type="term" value="F:protein transmembrane transporter activity"/>
    <property type="evidence" value="ECO:0007669"/>
    <property type="project" value="TreeGrafter"/>
</dbReference>
<dbReference type="AlphaFoldDB" id="A0A7G6VZL6"/>
<geneLocation type="plasmid" evidence="2 3">
    <name>plas1</name>
</geneLocation>
<dbReference type="GO" id="GO:0046819">
    <property type="term" value="P:protein secretion by the type V secretion system"/>
    <property type="evidence" value="ECO:0007669"/>
    <property type="project" value="TreeGrafter"/>
</dbReference>
<evidence type="ECO:0000259" key="1">
    <source>
        <dbReference type="Pfam" id="PF03865"/>
    </source>
</evidence>
<dbReference type="Pfam" id="PF03865">
    <property type="entry name" value="ShlB"/>
    <property type="match status" value="1"/>
</dbReference>
<dbReference type="InterPro" id="IPR005565">
    <property type="entry name" value="Hemolysn_activator_HlyB_C"/>
</dbReference>
<organism evidence="2 3">
    <name type="scientific">Croceicoccus marinus</name>
    <dbReference type="NCBI Taxonomy" id="450378"/>
    <lineage>
        <taxon>Bacteria</taxon>
        <taxon>Pseudomonadati</taxon>
        <taxon>Pseudomonadota</taxon>
        <taxon>Alphaproteobacteria</taxon>
        <taxon>Sphingomonadales</taxon>
        <taxon>Erythrobacteraceae</taxon>
        <taxon>Croceicoccus</taxon>
    </lineage>
</organism>
<dbReference type="RefSeq" id="WP_185885925.1">
    <property type="nucleotide sequence ID" value="NZ_CP060053.1"/>
</dbReference>
<keyword evidence="2" id="KW-0614">Plasmid</keyword>
<dbReference type="PANTHER" id="PTHR34597">
    <property type="entry name" value="SLR1661 PROTEIN"/>
    <property type="match status" value="1"/>
</dbReference>
<dbReference type="Proteomes" id="UP000515297">
    <property type="component" value="Plasmid plas1"/>
</dbReference>
<dbReference type="InterPro" id="IPR051544">
    <property type="entry name" value="TPS_OM_transporter"/>
</dbReference>
<name>A0A7G6VZL6_9SPHN</name>
<feature type="domain" description="Haemolysin activator HlyB C-terminal" evidence="1">
    <location>
        <begin position="61"/>
        <end position="268"/>
    </location>
</feature>
<protein>
    <recommendedName>
        <fullName evidence="1">Haemolysin activator HlyB C-terminal domain-containing protein</fullName>
    </recommendedName>
</protein>
<gene>
    <name evidence="2" type="ORF">H4O24_19425</name>
</gene>